<dbReference type="Gene3D" id="3.40.50.150">
    <property type="entry name" value="Vaccinia Virus protein VP39"/>
    <property type="match status" value="1"/>
</dbReference>
<reference evidence="6 7" key="1">
    <citation type="submission" date="2024-04" db="EMBL/GenBank/DDBJ databases">
        <authorList>
            <person name="Fracassetti M."/>
        </authorList>
    </citation>
    <scope>NUCLEOTIDE SEQUENCE [LARGE SCALE GENOMIC DNA]</scope>
</reference>
<dbReference type="InterPro" id="IPR016461">
    <property type="entry name" value="COMT-like"/>
</dbReference>
<dbReference type="Pfam" id="PF00891">
    <property type="entry name" value="Methyltransf_2"/>
    <property type="match status" value="1"/>
</dbReference>
<name>A0AAV2DTG3_9ROSI</name>
<dbReference type="GO" id="GO:0008171">
    <property type="term" value="F:O-methyltransferase activity"/>
    <property type="evidence" value="ECO:0007669"/>
    <property type="project" value="InterPro"/>
</dbReference>
<dbReference type="InterPro" id="IPR029063">
    <property type="entry name" value="SAM-dependent_MTases_sf"/>
</dbReference>
<accession>A0AAV2DTG3</accession>
<dbReference type="FunFam" id="3.40.50.150:FF:000057">
    <property type="entry name" value="O-methyltransferase ZRP4"/>
    <property type="match status" value="1"/>
</dbReference>
<keyword evidence="1" id="KW-0489">Methyltransferase</keyword>
<dbReference type="CDD" id="cd02440">
    <property type="entry name" value="AdoMet_MTases"/>
    <property type="match status" value="1"/>
</dbReference>
<dbReference type="Pfam" id="PF08100">
    <property type="entry name" value="Dimerisation"/>
    <property type="match status" value="1"/>
</dbReference>
<dbReference type="InterPro" id="IPR012967">
    <property type="entry name" value="COMT_dimerisation"/>
</dbReference>
<evidence type="ECO:0000256" key="2">
    <source>
        <dbReference type="ARBA" id="ARBA00022679"/>
    </source>
</evidence>
<dbReference type="InterPro" id="IPR001077">
    <property type="entry name" value="COMT_C"/>
</dbReference>
<dbReference type="AlphaFoldDB" id="A0AAV2DTG3"/>
<feature type="domain" description="O-methyltransferase dimerisation" evidence="5">
    <location>
        <begin position="17"/>
        <end position="105"/>
    </location>
</feature>
<protein>
    <submittedName>
        <fullName evidence="6">Uncharacterized protein</fullName>
    </submittedName>
</protein>
<dbReference type="InterPro" id="IPR036390">
    <property type="entry name" value="WH_DNA-bd_sf"/>
</dbReference>
<organism evidence="6 7">
    <name type="scientific">Linum trigynum</name>
    <dbReference type="NCBI Taxonomy" id="586398"/>
    <lineage>
        <taxon>Eukaryota</taxon>
        <taxon>Viridiplantae</taxon>
        <taxon>Streptophyta</taxon>
        <taxon>Embryophyta</taxon>
        <taxon>Tracheophyta</taxon>
        <taxon>Spermatophyta</taxon>
        <taxon>Magnoliopsida</taxon>
        <taxon>eudicotyledons</taxon>
        <taxon>Gunneridae</taxon>
        <taxon>Pentapetalae</taxon>
        <taxon>rosids</taxon>
        <taxon>fabids</taxon>
        <taxon>Malpighiales</taxon>
        <taxon>Linaceae</taxon>
        <taxon>Linum</taxon>
    </lineage>
</organism>
<dbReference type="PROSITE" id="PS51683">
    <property type="entry name" value="SAM_OMT_II"/>
    <property type="match status" value="1"/>
</dbReference>
<dbReference type="GO" id="GO:0046983">
    <property type="term" value="F:protein dimerization activity"/>
    <property type="evidence" value="ECO:0007669"/>
    <property type="project" value="InterPro"/>
</dbReference>
<evidence type="ECO:0000313" key="6">
    <source>
        <dbReference type="EMBL" id="CAL1376911.1"/>
    </source>
</evidence>
<dbReference type="SUPFAM" id="SSF53335">
    <property type="entry name" value="S-adenosyl-L-methionine-dependent methyltransferases"/>
    <property type="match status" value="1"/>
</dbReference>
<dbReference type="Proteomes" id="UP001497516">
    <property type="component" value="Chromosome 3"/>
</dbReference>
<keyword evidence="7" id="KW-1185">Reference proteome</keyword>
<keyword evidence="3" id="KW-0949">S-adenosyl-L-methionine</keyword>
<feature type="domain" description="O-methyltransferase C-terminal" evidence="4">
    <location>
        <begin position="127"/>
        <end position="341"/>
    </location>
</feature>
<dbReference type="Gene3D" id="1.10.10.10">
    <property type="entry name" value="Winged helix-like DNA-binding domain superfamily/Winged helix DNA-binding domain"/>
    <property type="match status" value="1"/>
</dbReference>
<proteinExistence type="predicted"/>
<dbReference type="InterPro" id="IPR036388">
    <property type="entry name" value="WH-like_DNA-bd_sf"/>
</dbReference>
<dbReference type="SUPFAM" id="SSF46785">
    <property type="entry name" value="Winged helix' DNA-binding domain"/>
    <property type="match status" value="1"/>
</dbReference>
<evidence type="ECO:0000256" key="3">
    <source>
        <dbReference type="ARBA" id="ARBA00022691"/>
    </source>
</evidence>
<dbReference type="PIRSF" id="PIRSF005739">
    <property type="entry name" value="O-mtase"/>
    <property type="match status" value="1"/>
</dbReference>
<evidence type="ECO:0000259" key="4">
    <source>
        <dbReference type="Pfam" id="PF00891"/>
    </source>
</evidence>
<evidence type="ECO:0000256" key="1">
    <source>
        <dbReference type="ARBA" id="ARBA00022603"/>
    </source>
</evidence>
<sequence>MDSDTAVQLLKAQQQVWDHSFAYVKTMAVQFAIELDIPSVVQSHCKPVTVGELAAALKIAPARAPFLARLMRMLAHLGYFVENFKDGDETAASYSPTEMCGFLVNDNPFNTVSWLLLANDPVLVDPWRSLSAWIRQPAAGAEEVPFAFAHNGKKLYDVCGEDPRVGKLLSEGTGRDSWLFSKALVAKCGSHFEGLKSIVDVGGNTGTTSKAVAEAFPGIHCTVFDLAQVVSGLESTLPNLSFVAGDMFQKIPPADAVFLKWVLCDWGDESCVKILKQAKEAVISNGGGKVMIADMVVGHQSCSDRHATETLLNFDLVIMMCAEGKIRTEAQFAKLFSEAGFTSYTITPVCGLRVLIQLYL</sequence>
<dbReference type="GO" id="GO:0032259">
    <property type="term" value="P:methylation"/>
    <property type="evidence" value="ECO:0007669"/>
    <property type="project" value="UniProtKB-KW"/>
</dbReference>
<dbReference type="EMBL" id="OZ034816">
    <property type="protein sequence ID" value="CAL1376911.1"/>
    <property type="molecule type" value="Genomic_DNA"/>
</dbReference>
<evidence type="ECO:0000259" key="5">
    <source>
        <dbReference type="Pfam" id="PF08100"/>
    </source>
</evidence>
<evidence type="ECO:0000313" key="7">
    <source>
        <dbReference type="Proteomes" id="UP001497516"/>
    </source>
</evidence>
<gene>
    <name evidence="6" type="ORF">LTRI10_LOCUS18607</name>
</gene>
<keyword evidence="2" id="KW-0808">Transferase</keyword>
<dbReference type="PANTHER" id="PTHR11746">
    <property type="entry name" value="O-METHYLTRANSFERASE"/>
    <property type="match status" value="1"/>
</dbReference>